<name>H2CJR5_9LEPT</name>
<dbReference type="HOGENOM" id="CLU_1188790_0_0_12"/>
<gene>
    <name evidence="1" type="ORF">Lepil_0272</name>
</gene>
<proteinExistence type="predicted"/>
<sequence>MSHWKIVDDYFRNNNVSGAISYLNGFLSANNAQQFGSIVGASFTNPPSSVLAEINRFIEANEKQFDVKAVYLEINGFDINHERWYFDLFAYSSYSENVDDTEWLCNWQSDQWPEIDLTGMTSAQEAFAWYHNERIWKSQPELKSVYEASMLLITAKFAQLIGTALEAGHLFKAIPVLATAHGFESLVRYEPWHITVVSPWLIGQISSVLTTPISFHVRTAPSFFNRSPDDTDL</sequence>
<protein>
    <submittedName>
        <fullName evidence="1">Uncharacterized protein</fullName>
    </submittedName>
</protein>
<dbReference type="Proteomes" id="UP000005737">
    <property type="component" value="Unassembled WGS sequence"/>
</dbReference>
<dbReference type="STRING" id="183.GCA_002009735_00571"/>
<organism evidence="1 2">
    <name type="scientific">Leptonema illini DSM 21528</name>
    <dbReference type="NCBI Taxonomy" id="929563"/>
    <lineage>
        <taxon>Bacteria</taxon>
        <taxon>Pseudomonadati</taxon>
        <taxon>Spirochaetota</taxon>
        <taxon>Spirochaetia</taxon>
        <taxon>Leptospirales</taxon>
        <taxon>Leptospiraceae</taxon>
        <taxon>Leptonema</taxon>
    </lineage>
</organism>
<reference evidence="1 2" key="1">
    <citation type="submission" date="2011-10" db="EMBL/GenBank/DDBJ databases">
        <title>The Improved High-Quality Draft genome of Leptonema illini DSM 21528.</title>
        <authorList>
            <consortium name="US DOE Joint Genome Institute (JGI-PGF)"/>
            <person name="Lucas S."/>
            <person name="Copeland A."/>
            <person name="Lapidus A."/>
            <person name="Glavina del Rio T."/>
            <person name="Dalin E."/>
            <person name="Tice H."/>
            <person name="Bruce D."/>
            <person name="Goodwin L."/>
            <person name="Pitluck S."/>
            <person name="Peters L."/>
            <person name="Mikhailova N."/>
            <person name="Held B."/>
            <person name="Kyrpides N."/>
            <person name="Mavromatis K."/>
            <person name="Ivanova N."/>
            <person name="Markowitz V."/>
            <person name="Cheng J.-F."/>
            <person name="Hugenholtz P."/>
            <person name="Woyke T."/>
            <person name="Wu D."/>
            <person name="Gronow S."/>
            <person name="Wellnitz S."/>
            <person name="Brambilla E.-M."/>
            <person name="Klenk H.-P."/>
            <person name="Eisen J.A."/>
        </authorList>
    </citation>
    <scope>NUCLEOTIDE SEQUENCE [LARGE SCALE GENOMIC DNA]</scope>
    <source>
        <strain evidence="1 2">DSM 21528</strain>
    </source>
</reference>
<dbReference type="RefSeq" id="WP_002769198.1">
    <property type="nucleotide sequence ID" value="NZ_JH597773.1"/>
</dbReference>
<keyword evidence="2" id="KW-1185">Reference proteome</keyword>
<dbReference type="EMBL" id="JH597773">
    <property type="protein sequence ID" value="EHQ04979.1"/>
    <property type="molecule type" value="Genomic_DNA"/>
</dbReference>
<evidence type="ECO:0000313" key="2">
    <source>
        <dbReference type="Proteomes" id="UP000005737"/>
    </source>
</evidence>
<evidence type="ECO:0000313" key="1">
    <source>
        <dbReference type="EMBL" id="EHQ04979.1"/>
    </source>
</evidence>
<accession>H2CJR5</accession>
<dbReference type="AlphaFoldDB" id="H2CJR5"/>